<dbReference type="AlphaFoldDB" id="A0A5E4MIL5"/>
<protein>
    <submittedName>
        <fullName evidence="1">Uncharacterized protein</fullName>
    </submittedName>
</protein>
<evidence type="ECO:0000313" key="2">
    <source>
        <dbReference type="Proteomes" id="UP000325440"/>
    </source>
</evidence>
<name>A0A5E4MIL5_9HEMI</name>
<dbReference type="Proteomes" id="UP000325440">
    <property type="component" value="Unassembled WGS sequence"/>
</dbReference>
<gene>
    <name evidence="1" type="ORF">CINCED_3A003852</name>
</gene>
<sequence length="99" mass="10697">MKSVPGLCVGVSLGAIHVFLANYNTPVTVMPADNVCNMIITSVWHASKPKSNDLIPVINHTPYDSPPLGFGETFETIANLLMEHSIGSEKQVSEFNISI</sequence>
<evidence type="ECO:0000313" key="1">
    <source>
        <dbReference type="EMBL" id="VVC31219.1"/>
    </source>
</evidence>
<keyword evidence="2" id="KW-1185">Reference proteome</keyword>
<dbReference type="EMBL" id="CABPRJ010000651">
    <property type="protein sequence ID" value="VVC31219.1"/>
    <property type="molecule type" value="Genomic_DNA"/>
</dbReference>
<reference evidence="1 2" key="1">
    <citation type="submission" date="2019-08" db="EMBL/GenBank/DDBJ databases">
        <authorList>
            <person name="Alioto T."/>
            <person name="Alioto T."/>
            <person name="Gomez Garrido J."/>
        </authorList>
    </citation>
    <scope>NUCLEOTIDE SEQUENCE [LARGE SCALE GENOMIC DNA]</scope>
</reference>
<proteinExistence type="predicted"/>
<organism evidence="1 2">
    <name type="scientific">Cinara cedri</name>
    <dbReference type="NCBI Taxonomy" id="506608"/>
    <lineage>
        <taxon>Eukaryota</taxon>
        <taxon>Metazoa</taxon>
        <taxon>Ecdysozoa</taxon>
        <taxon>Arthropoda</taxon>
        <taxon>Hexapoda</taxon>
        <taxon>Insecta</taxon>
        <taxon>Pterygota</taxon>
        <taxon>Neoptera</taxon>
        <taxon>Paraneoptera</taxon>
        <taxon>Hemiptera</taxon>
        <taxon>Sternorrhyncha</taxon>
        <taxon>Aphidomorpha</taxon>
        <taxon>Aphidoidea</taxon>
        <taxon>Aphididae</taxon>
        <taxon>Lachninae</taxon>
        <taxon>Cinara</taxon>
    </lineage>
</organism>
<accession>A0A5E4MIL5</accession>